<dbReference type="GO" id="GO:0016301">
    <property type="term" value="F:kinase activity"/>
    <property type="evidence" value="ECO:0007669"/>
    <property type="project" value="UniProtKB-KW"/>
</dbReference>
<dbReference type="EMBL" id="BRZM01001659">
    <property type="protein sequence ID" value="GLD73546.1"/>
    <property type="molecule type" value="Genomic_DNA"/>
</dbReference>
<reference evidence="2" key="1">
    <citation type="submission" date="2022-08" db="EMBL/GenBank/DDBJ databases">
        <title>Genome sequencing of akame (Lates japonicus).</title>
        <authorList>
            <person name="Hashiguchi Y."/>
            <person name="Takahashi H."/>
        </authorList>
    </citation>
    <scope>NUCLEOTIDE SEQUENCE</scope>
    <source>
        <strain evidence="2">Kochi</strain>
    </source>
</reference>
<keyword evidence="2" id="KW-0808">Transferase</keyword>
<gene>
    <name evidence="2" type="ORF">AKAME5_002487100</name>
</gene>
<evidence type="ECO:0000313" key="2">
    <source>
        <dbReference type="EMBL" id="GLD73546.1"/>
    </source>
</evidence>
<dbReference type="AlphaFoldDB" id="A0AAD3RM61"/>
<name>A0AAD3RM61_LATJO</name>
<keyword evidence="1" id="KW-1133">Transmembrane helix</keyword>
<evidence type="ECO:0000256" key="1">
    <source>
        <dbReference type="SAM" id="Phobius"/>
    </source>
</evidence>
<sequence>MEINAAADARRFCTLRPSLPVESPLQVFLTGPANCPPSTPPTPVFWEDVNMCNLHMGQLAAEPLSIFAGKTTVWTDRLRARSPAGRAAVPPRAVLRREGLSRFHKCSVRRRGSRLGSKMSSWVQLLLVLLAACLRFGVAEVS</sequence>
<protein>
    <submittedName>
        <fullName evidence="2">Hybrid signal transduction histidine kinase B isoform X1</fullName>
    </submittedName>
</protein>
<feature type="transmembrane region" description="Helical" evidence="1">
    <location>
        <begin position="119"/>
        <end position="138"/>
    </location>
</feature>
<keyword evidence="2" id="KW-0418">Kinase</keyword>
<comment type="caution">
    <text evidence="2">The sequence shown here is derived from an EMBL/GenBank/DDBJ whole genome shotgun (WGS) entry which is preliminary data.</text>
</comment>
<evidence type="ECO:0000313" key="3">
    <source>
        <dbReference type="Proteomes" id="UP001279410"/>
    </source>
</evidence>
<keyword evidence="1" id="KW-0472">Membrane</keyword>
<accession>A0AAD3RM61</accession>
<dbReference type="Proteomes" id="UP001279410">
    <property type="component" value="Unassembled WGS sequence"/>
</dbReference>
<keyword evidence="3" id="KW-1185">Reference proteome</keyword>
<keyword evidence="1" id="KW-0812">Transmembrane</keyword>
<organism evidence="2 3">
    <name type="scientific">Lates japonicus</name>
    <name type="common">Japanese lates</name>
    <dbReference type="NCBI Taxonomy" id="270547"/>
    <lineage>
        <taxon>Eukaryota</taxon>
        <taxon>Metazoa</taxon>
        <taxon>Chordata</taxon>
        <taxon>Craniata</taxon>
        <taxon>Vertebrata</taxon>
        <taxon>Euteleostomi</taxon>
        <taxon>Actinopterygii</taxon>
        <taxon>Neopterygii</taxon>
        <taxon>Teleostei</taxon>
        <taxon>Neoteleostei</taxon>
        <taxon>Acanthomorphata</taxon>
        <taxon>Carangaria</taxon>
        <taxon>Carangaria incertae sedis</taxon>
        <taxon>Centropomidae</taxon>
        <taxon>Lates</taxon>
    </lineage>
</organism>
<proteinExistence type="predicted"/>